<dbReference type="InterPro" id="IPR045865">
    <property type="entry name" value="ACT-like_dom_sf"/>
</dbReference>
<reference evidence="2 3" key="1">
    <citation type="submission" date="2018-08" db="EMBL/GenBank/DDBJ databases">
        <title>Genome analysis of the thermophilic bacterium of the candidate phylum Aminicenantes from deep subsurface aquifer revealed its physiology and ecological role.</title>
        <authorList>
            <person name="Kadnikov V.V."/>
            <person name="Mardanov A.V."/>
            <person name="Beletsky A.V."/>
            <person name="Karnachuk O.V."/>
            <person name="Ravin N.V."/>
        </authorList>
    </citation>
    <scope>NUCLEOTIDE SEQUENCE [LARGE SCALE GENOMIC DNA]</scope>
    <source>
        <strain evidence="2">BY38</strain>
    </source>
</reference>
<dbReference type="PANTHER" id="PTHR40099">
    <property type="entry name" value="ACETOLACTATE SYNTHASE, SMALL SUBUNIT"/>
    <property type="match status" value="1"/>
</dbReference>
<feature type="domain" description="ACT" evidence="1">
    <location>
        <begin position="70"/>
        <end position="133"/>
    </location>
</feature>
<evidence type="ECO:0000313" key="2">
    <source>
        <dbReference type="EMBL" id="RFT15822.1"/>
    </source>
</evidence>
<name>A0A3E2BMG4_9BACT</name>
<evidence type="ECO:0000313" key="3">
    <source>
        <dbReference type="Proteomes" id="UP000257323"/>
    </source>
</evidence>
<proteinExistence type="predicted"/>
<dbReference type="PANTHER" id="PTHR40099:SF1">
    <property type="entry name" value="ACETOLACTATE SYNTHASE, SMALL SUBUNIT"/>
    <property type="match status" value="1"/>
</dbReference>
<comment type="caution">
    <text evidence="2">The sequence shown here is derived from an EMBL/GenBank/DDBJ whole genome shotgun (WGS) entry which is preliminary data.</text>
</comment>
<evidence type="ECO:0000259" key="1">
    <source>
        <dbReference type="PROSITE" id="PS51671"/>
    </source>
</evidence>
<gene>
    <name evidence="2" type="ORF">OP8BY_2220</name>
</gene>
<dbReference type="Pfam" id="PF19571">
    <property type="entry name" value="ACT_8"/>
    <property type="match status" value="1"/>
</dbReference>
<dbReference type="Gene3D" id="3.30.2130.10">
    <property type="entry name" value="VC0802-like"/>
    <property type="match status" value="1"/>
</dbReference>
<dbReference type="AlphaFoldDB" id="A0A3E2BMG4"/>
<dbReference type="SUPFAM" id="SSF55021">
    <property type="entry name" value="ACT-like"/>
    <property type="match status" value="2"/>
</dbReference>
<accession>A0A3E2BMG4</accession>
<organism evidence="2 3">
    <name type="scientific">Candidatus Saccharicenans subterraneus</name>
    <dbReference type="NCBI Taxonomy" id="2508984"/>
    <lineage>
        <taxon>Bacteria</taxon>
        <taxon>Candidatus Aminicenantota</taxon>
        <taxon>Candidatus Aminicenantia</taxon>
        <taxon>Candidatus Aminicenantales</taxon>
        <taxon>Candidatus Saccharicenantaceae</taxon>
        <taxon>Candidatus Saccharicenans</taxon>
    </lineage>
</organism>
<dbReference type="PROSITE" id="PS51671">
    <property type="entry name" value="ACT"/>
    <property type="match status" value="1"/>
</dbReference>
<dbReference type="InterPro" id="IPR002912">
    <property type="entry name" value="ACT_dom"/>
</dbReference>
<dbReference type="EMBL" id="QUAH01000006">
    <property type="protein sequence ID" value="RFT15822.1"/>
    <property type="molecule type" value="Genomic_DNA"/>
</dbReference>
<dbReference type="Proteomes" id="UP000257323">
    <property type="component" value="Unassembled WGS sequence"/>
</dbReference>
<sequence>MDFERITEIFVLLENKPSVLGELLCQLAENEINVEAIGVFQDSAKIYTKNLNKAIKVLNKLNYTTDMRDVLLIHLDNKPGALGEVATRIGDEGINIEYCYGTLSQTGDRVAVVMDVSNIDRAMKILESMAQKP</sequence>
<protein>
    <submittedName>
        <fullName evidence="2">Amino acid-binding ACT</fullName>
    </submittedName>
</protein>
<dbReference type="InterPro" id="IPR045739">
    <property type="entry name" value="ACT_dom_pair"/>
</dbReference>